<keyword evidence="5" id="KW-1185">Reference proteome</keyword>
<feature type="region of interest" description="Disordered" evidence="1">
    <location>
        <begin position="334"/>
        <end position="377"/>
    </location>
</feature>
<dbReference type="InterPro" id="IPR025645">
    <property type="entry name" value="DUF4349"/>
</dbReference>
<proteinExistence type="predicted"/>
<organism evidence="4 5">
    <name type="scientific">Paenibacillus chungangensis</name>
    <dbReference type="NCBI Taxonomy" id="696535"/>
    <lineage>
        <taxon>Bacteria</taxon>
        <taxon>Bacillati</taxon>
        <taxon>Bacillota</taxon>
        <taxon>Bacilli</taxon>
        <taxon>Bacillales</taxon>
        <taxon>Paenibacillaceae</taxon>
        <taxon>Paenibacillus</taxon>
    </lineage>
</organism>
<reference evidence="5" key="1">
    <citation type="journal article" date="2019" name="Int. J. Syst. Evol. Microbiol.">
        <title>The Global Catalogue of Microorganisms (GCM) 10K type strain sequencing project: providing services to taxonomists for standard genome sequencing and annotation.</title>
        <authorList>
            <consortium name="The Broad Institute Genomics Platform"/>
            <consortium name="The Broad Institute Genome Sequencing Center for Infectious Disease"/>
            <person name="Wu L."/>
            <person name="Ma J."/>
        </authorList>
    </citation>
    <scope>NUCLEOTIDE SEQUENCE [LARGE SCALE GENOMIC DNA]</scope>
    <source>
        <strain evidence="5">CCUG 59129</strain>
    </source>
</reference>
<feature type="transmembrane region" description="Helical" evidence="2">
    <location>
        <begin position="301"/>
        <end position="326"/>
    </location>
</feature>
<feature type="region of interest" description="Disordered" evidence="1">
    <location>
        <begin position="56"/>
        <end position="97"/>
    </location>
</feature>
<name>A0ABW3HS56_9BACL</name>
<feature type="compositionally biased region" description="Basic and acidic residues" evidence="1">
    <location>
        <begin position="65"/>
        <end position="77"/>
    </location>
</feature>
<sequence length="377" mass="40101">MAGLQREGNRKGSMWLVLVLAIALMGSLLSGCSGNASNNADSGSASSEMADMKNVAASSDASFSTKEKAETEADREAGGAVQSSANGGNAGGGGVLSGTSSSERSMFTAKIIYTANLVMQVKELPAAAVELRNHIHMSDGYILEFKDTRHDGEIAASYTIKVPAEGFMSFLDRIAEIDNLSVEKSVSGKDVSEEYVDLESRLKSQLLVEERLLAMMEKASKADDLLKFSNQLAAVQEVIEGIKGRLRYLDNNVAFSTIHLRIYQKDQKLASAVTEEKMTLGGKLNDVLMGSTSALLKVLEGILIVLVATLPFLPIAALVIAVAWLAGRRGARRRTGDSKAAPPIGYGAVIDGRERPADEDRSSGPDGEDGEEPIQKS</sequence>
<dbReference type="PROSITE" id="PS51257">
    <property type="entry name" value="PROKAR_LIPOPROTEIN"/>
    <property type="match status" value="1"/>
</dbReference>
<evidence type="ECO:0000259" key="3">
    <source>
        <dbReference type="Pfam" id="PF14257"/>
    </source>
</evidence>
<dbReference type="EMBL" id="JBHTJZ010000018">
    <property type="protein sequence ID" value="MFD0960315.1"/>
    <property type="molecule type" value="Genomic_DNA"/>
</dbReference>
<evidence type="ECO:0000313" key="4">
    <source>
        <dbReference type="EMBL" id="MFD0960315.1"/>
    </source>
</evidence>
<gene>
    <name evidence="4" type="ORF">ACFQ2I_13055</name>
</gene>
<keyword evidence="2" id="KW-1133">Transmembrane helix</keyword>
<dbReference type="Pfam" id="PF14257">
    <property type="entry name" value="DUF4349"/>
    <property type="match status" value="1"/>
</dbReference>
<feature type="domain" description="DUF4349" evidence="3">
    <location>
        <begin position="110"/>
        <end position="324"/>
    </location>
</feature>
<evidence type="ECO:0000256" key="2">
    <source>
        <dbReference type="SAM" id="Phobius"/>
    </source>
</evidence>
<keyword evidence="2" id="KW-0472">Membrane</keyword>
<dbReference type="Proteomes" id="UP001596989">
    <property type="component" value="Unassembled WGS sequence"/>
</dbReference>
<comment type="caution">
    <text evidence="4">The sequence shown here is derived from an EMBL/GenBank/DDBJ whole genome shotgun (WGS) entry which is preliminary data.</text>
</comment>
<keyword evidence="2" id="KW-0812">Transmembrane</keyword>
<dbReference type="RefSeq" id="WP_377564780.1">
    <property type="nucleotide sequence ID" value="NZ_JBHTJZ010000018.1"/>
</dbReference>
<accession>A0ABW3HS56</accession>
<feature type="compositionally biased region" description="Basic and acidic residues" evidence="1">
    <location>
        <begin position="351"/>
        <end position="363"/>
    </location>
</feature>
<feature type="compositionally biased region" description="Acidic residues" evidence="1">
    <location>
        <begin position="366"/>
        <end position="377"/>
    </location>
</feature>
<evidence type="ECO:0000256" key="1">
    <source>
        <dbReference type="SAM" id="MobiDB-lite"/>
    </source>
</evidence>
<evidence type="ECO:0000313" key="5">
    <source>
        <dbReference type="Proteomes" id="UP001596989"/>
    </source>
</evidence>
<feature type="compositionally biased region" description="Low complexity" evidence="1">
    <location>
        <begin position="78"/>
        <end position="87"/>
    </location>
</feature>
<protein>
    <submittedName>
        <fullName evidence="4">DUF4349 domain-containing protein</fullName>
    </submittedName>
</protein>